<accession>A0A2G8RL48</accession>
<dbReference type="Gene3D" id="3.30.930.30">
    <property type="match status" value="1"/>
</dbReference>
<comment type="caution">
    <text evidence="1">The sequence shown here is derived from an EMBL/GenBank/DDBJ whole genome shotgun (WGS) entry which is preliminary data.</text>
</comment>
<dbReference type="Proteomes" id="UP000231259">
    <property type="component" value="Unassembled WGS sequence"/>
</dbReference>
<dbReference type="AlphaFoldDB" id="A0A2G8RL48"/>
<dbReference type="OrthoDB" id="7586183at2"/>
<evidence type="ECO:0000313" key="1">
    <source>
        <dbReference type="EMBL" id="PIL22232.1"/>
    </source>
</evidence>
<dbReference type="RefSeq" id="WP_099909088.1">
    <property type="nucleotide sequence ID" value="NZ_AWWI01000008.1"/>
</dbReference>
<protein>
    <submittedName>
        <fullName evidence="1">Uncharacterized protein</fullName>
    </submittedName>
</protein>
<keyword evidence="2" id="KW-1185">Reference proteome</keyword>
<gene>
    <name evidence="1" type="ORF">P775_00270</name>
</gene>
<evidence type="ECO:0000313" key="2">
    <source>
        <dbReference type="Proteomes" id="UP000231259"/>
    </source>
</evidence>
<name>A0A2G8RL48_9RHOB</name>
<proteinExistence type="predicted"/>
<sequence>MPNPPKSAKLKPGVSLTLDKSWGQRQIADFQRLSIDWLREQFGDDVIHARADLDEDAYHIHAVIMPRVSVEMTRTNKKTGTKDVIATRRMLQPSKFAVIEDYEHAQDSVGAWFEGIGLDRGERRKDAFRNAVAQGETPPPKRMHTKTRDWWRKKDRELSKREHDLNARSELVDERSAEADAIIEITEAIGQGVVDPAAENSEGISPTQGHENDDAFLKALAHAKRSPKGASRVAKAFRSGWSTMFKKARQDAFQRVGDDFRLATKTLKDATVLLSNIGRALGPGFSADVGTLSTLTERLKKTLAAGKISYERSENKKITPEDRYLRE</sequence>
<dbReference type="EMBL" id="AWWI01000008">
    <property type="protein sequence ID" value="PIL22232.1"/>
    <property type="molecule type" value="Genomic_DNA"/>
</dbReference>
<reference evidence="1 2" key="1">
    <citation type="submission" date="2013-09" db="EMBL/GenBank/DDBJ databases">
        <title>Genome sequencing of Phaeobacter antarcticus sp. nov. SM1211.</title>
        <authorList>
            <person name="Zhang X.-Y."/>
            <person name="Liu C."/>
            <person name="Chen X.-L."/>
            <person name="Xie B.-B."/>
            <person name="Qin Q.-L."/>
            <person name="Rong J.-C."/>
            <person name="Zhang Y.-Z."/>
        </authorList>
    </citation>
    <scope>NUCLEOTIDE SEQUENCE [LARGE SCALE GENOMIC DNA]</scope>
    <source>
        <strain evidence="1 2">SM1211</strain>
    </source>
</reference>
<organism evidence="1 2">
    <name type="scientific">Puniceibacterium antarcticum</name>
    <dbReference type="NCBI Taxonomy" id="1206336"/>
    <lineage>
        <taxon>Bacteria</taxon>
        <taxon>Pseudomonadati</taxon>
        <taxon>Pseudomonadota</taxon>
        <taxon>Alphaproteobacteria</taxon>
        <taxon>Rhodobacterales</taxon>
        <taxon>Paracoccaceae</taxon>
        <taxon>Puniceibacterium</taxon>
    </lineage>
</organism>